<dbReference type="PANTHER" id="PTHR30632:SF0">
    <property type="entry name" value="SULFATE-BINDING PROTEIN"/>
    <property type="match status" value="1"/>
</dbReference>
<accession>A0ABW7I182</accession>
<gene>
    <name evidence="5" type="primary">modA</name>
    <name evidence="5" type="ORF">ACG5V6_26490</name>
</gene>
<dbReference type="EMBL" id="JBIHMK010000163">
    <property type="protein sequence ID" value="MFH0251745.1"/>
    <property type="molecule type" value="Genomic_DNA"/>
</dbReference>
<keyword evidence="3" id="KW-0732">Signal</keyword>
<dbReference type="RefSeq" id="WP_279948974.1">
    <property type="nucleotide sequence ID" value="NZ_BAABEN010000016.1"/>
</dbReference>
<dbReference type="InterPro" id="IPR005950">
    <property type="entry name" value="ModA"/>
</dbReference>
<evidence type="ECO:0000256" key="1">
    <source>
        <dbReference type="ARBA" id="ARBA00009175"/>
    </source>
</evidence>
<feature type="compositionally biased region" description="Basic residues" evidence="4">
    <location>
        <begin position="11"/>
        <end position="22"/>
    </location>
</feature>
<evidence type="ECO:0000256" key="4">
    <source>
        <dbReference type="SAM" id="MobiDB-lite"/>
    </source>
</evidence>
<sequence length="276" mass="28301">MPDATGTHTPRAPRRPSRRPRVGGRAAPLPAVLLVLAALTAACGGGALGRTGDGGRTATVTVLAASSLTDVLTEAGAAYEEEHPGVRLRLSFAGSQELAAQIRQGAPADLVVTADTATMESLRDFTGPSTVIARNRLVIATAPGNPLGVESPGDLAREEAKVVLAAPEVPAGRYGQRLLERHGVTVRPVSREPSVRAVLSKVELGEADAGLVYATDAAASEGRVEAVPVPGGGSAVRYPAAPLKDAARPGQAADFVAWLGSEPARRLLREAGFLLP</sequence>
<keyword evidence="2" id="KW-0479">Metal-binding</keyword>
<dbReference type="NCBIfam" id="TIGR01256">
    <property type="entry name" value="modA"/>
    <property type="match status" value="1"/>
</dbReference>
<comment type="caution">
    <text evidence="5">The sequence shown here is derived from an EMBL/GenBank/DDBJ whole genome shotgun (WGS) entry which is preliminary data.</text>
</comment>
<evidence type="ECO:0000313" key="5">
    <source>
        <dbReference type="EMBL" id="MFH0251745.1"/>
    </source>
</evidence>
<organism evidence="5 6">
    <name type="scientific">Streptomyces chitinivorans</name>
    <dbReference type="NCBI Taxonomy" id="1257027"/>
    <lineage>
        <taxon>Bacteria</taxon>
        <taxon>Bacillati</taxon>
        <taxon>Actinomycetota</taxon>
        <taxon>Actinomycetes</taxon>
        <taxon>Kitasatosporales</taxon>
        <taxon>Streptomycetaceae</taxon>
        <taxon>Streptomyces</taxon>
    </lineage>
</organism>
<dbReference type="InterPro" id="IPR050682">
    <property type="entry name" value="ModA/WtpA"/>
</dbReference>
<evidence type="ECO:0000256" key="2">
    <source>
        <dbReference type="ARBA" id="ARBA00022723"/>
    </source>
</evidence>
<reference evidence="5 6" key="1">
    <citation type="submission" date="2024-10" db="EMBL/GenBank/DDBJ databases">
        <authorList>
            <person name="Cho J.-C."/>
        </authorList>
    </citation>
    <scope>NUCLEOTIDE SEQUENCE [LARGE SCALE GENOMIC DNA]</scope>
    <source>
        <strain evidence="5 6">KCTC29696</strain>
    </source>
</reference>
<dbReference type="Pfam" id="PF13531">
    <property type="entry name" value="SBP_bac_11"/>
    <property type="match status" value="1"/>
</dbReference>
<evidence type="ECO:0000313" key="6">
    <source>
        <dbReference type="Proteomes" id="UP001607069"/>
    </source>
</evidence>
<feature type="region of interest" description="Disordered" evidence="4">
    <location>
        <begin position="1"/>
        <end position="24"/>
    </location>
</feature>
<dbReference type="PIRSF" id="PIRSF004846">
    <property type="entry name" value="ModA"/>
    <property type="match status" value="1"/>
</dbReference>
<name>A0ABW7I182_9ACTN</name>
<protein>
    <submittedName>
        <fullName evidence="5">Molybdate ABC transporter substrate-binding protein</fullName>
    </submittedName>
</protein>
<dbReference type="Gene3D" id="3.40.190.10">
    <property type="entry name" value="Periplasmic binding protein-like II"/>
    <property type="match status" value="2"/>
</dbReference>
<dbReference type="SUPFAM" id="SSF53850">
    <property type="entry name" value="Periplasmic binding protein-like II"/>
    <property type="match status" value="1"/>
</dbReference>
<comment type="similarity">
    <text evidence="1">Belongs to the bacterial solute-binding protein ModA family.</text>
</comment>
<dbReference type="Proteomes" id="UP001607069">
    <property type="component" value="Unassembled WGS sequence"/>
</dbReference>
<evidence type="ECO:0000256" key="3">
    <source>
        <dbReference type="ARBA" id="ARBA00022729"/>
    </source>
</evidence>
<dbReference type="PANTHER" id="PTHR30632">
    <property type="entry name" value="MOLYBDATE-BINDING PERIPLASMIC PROTEIN"/>
    <property type="match status" value="1"/>
</dbReference>
<proteinExistence type="inferred from homology"/>
<keyword evidence="6" id="KW-1185">Reference proteome</keyword>